<dbReference type="AlphaFoldDB" id="A0A7S4VQJ8"/>
<dbReference type="EMBL" id="HBNS01011866">
    <property type="protein sequence ID" value="CAE4597107.1"/>
    <property type="molecule type" value="Transcribed_RNA"/>
</dbReference>
<sequence length="290" mass="32575">MSDIVVKKNPDASNEALHLSLQKALPSILSNNAGQALLSAPRTIRQHRLSPAQFHIALCRRLQLPIYRKHRPCICGNFINRYGDHYFDCARHSEMWLHNKCRDINIMWLQRIITHTGIAPSPTAILKEPTHVSRKFPGIRPLDIDINTTTGLKGLDVTITGTAPGTSDSAHQEQACKRIHTRKEVLKWRGSSRPNNITTERESNEATIKGHVVIEDLLDNDVKLIPASIDPFMREGPALHWFRYGNTNKEFDLTHHDFGKAQGTKAGIAMRKQSLEDGDMCGVICKADIS</sequence>
<evidence type="ECO:0000313" key="1">
    <source>
        <dbReference type="EMBL" id="CAE4597107.1"/>
    </source>
</evidence>
<reference evidence="1" key="1">
    <citation type="submission" date="2021-01" db="EMBL/GenBank/DDBJ databases">
        <authorList>
            <person name="Corre E."/>
            <person name="Pelletier E."/>
            <person name="Niang G."/>
            <person name="Scheremetjew M."/>
            <person name="Finn R."/>
            <person name="Kale V."/>
            <person name="Holt S."/>
            <person name="Cochrane G."/>
            <person name="Meng A."/>
            <person name="Brown T."/>
            <person name="Cohen L."/>
        </authorList>
    </citation>
    <scope>NUCLEOTIDE SEQUENCE</scope>
    <source>
        <strain evidence="1">GSO104</strain>
    </source>
</reference>
<accession>A0A7S4VQJ8</accession>
<gene>
    <name evidence="1" type="ORF">DBRI00130_LOCUS9591</name>
</gene>
<protein>
    <submittedName>
        <fullName evidence="1">Uncharacterized protein</fullName>
    </submittedName>
</protein>
<organism evidence="1">
    <name type="scientific">Ditylum brightwellii</name>
    <dbReference type="NCBI Taxonomy" id="49249"/>
    <lineage>
        <taxon>Eukaryota</taxon>
        <taxon>Sar</taxon>
        <taxon>Stramenopiles</taxon>
        <taxon>Ochrophyta</taxon>
        <taxon>Bacillariophyta</taxon>
        <taxon>Mediophyceae</taxon>
        <taxon>Lithodesmiophycidae</taxon>
        <taxon>Lithodesmiales</taxon>
        <taxon>Lithodesmiaceae</taxon>
        <taxon>Ditylum</taxon>
    </lineage>
</organism>
<name>A0A7S4VQJ8_9STRA</name>
<proteinExistence type="predicted"/>